<dbReference type="PRINTS" id="PR01433">
    <property type="entry name" value="POLYCYSTIN2"/>
</dbReference>
<evidence type="ECO:0000256" key="2">
    <source>
        <dbReference type="ARBA" id="ARBA00007200"/>
    </source>
</evidence>
<dbReference type="InterPro" id="IPR014010">
    <property type="entry name" value="REJ_dom"/>
</dbReference>
<feature type="transmembrane region" description="Helical" evidence="11">
    <location>
        <begin position="1912"/>
        <end position="1939"/>
    </location>
</feature>
<dbReference type="PANTHER" id="PTHR10877:SF185">
    <property type="entry name" value="POLYCYSTIN FAMILY RECEPTOR FOR EGG JELLY"/>
    <property type="match status" value="1"/>
</dbReference>
<feature type="transmembrane region" description="Helical" evidence="11">
    <location>
        <begin position="1974"/>
        <end position="1999"/>
    </location>
</feature>
<comment type="caution">
    <text evidence="9">Lacks conserved residue(s) required for the propagation of feature annotation.</text>
</comment>
<feature type="transmembrane region" description="Helical" evidence="11">
    <location>
        <begin position="1403"/>
        <end position="1423"/>
    </location>
</feature>
<keyword evidence="15" id="KW-1185">Reference proteome</keyword>
<dbReference type="SMART" id="SM00308">
    <property type="entry name" value="LH2"/>
    <property type="match status" value="1"/>
</dbReference>
<feature type="transmembrane region" description="Helical" evidence="11">
    <location>
        <begin position="1435"/>
        <end position="1453"/>
    </location>
</feature>
<protein>
    <submittedName>
        <fullName evidence="14">PKDRE protein</fullName>
    </submittedName>
</protein>
<dbReference type="Pfam" id="PF20519">
    <property type="entry name" value="Polycystin_dom"/>
    <property type="match status" value="1"/>
</dbReference>
<dbReference type="InterPro" id="IPR003915">
    <property type="entry name" value="PKD_2"/>
</dbReference>
<dbReference type="GO" id="GO:0005262">
    <property type="term" value="F:calcium channel activity"/>
    <property type="evidence" value="ECO:0007669"/>
    <property type="project" value="TreeGrafter"/>
</dbReference>
<dbReference type="EMBL" id="WAAF01005409">
    <property type="protein sequence ID" value="NXX41311.1"/>
    <property type="molecule type" value="Genomic_DNA"/>
</dbReference>
<evidence type="ECO:0000313" key="15">
    <source>
        <dbReference type="Proteomes" id="UP000627253"/>
    </source>
</evidence>
<dbReference type="InterPro" id="IPR046791">
    <property type="entry name" value="Polycystin_dom"/>
</dbReference>
<feature type="compositionally biased region" description="Basic and acidic residues" evidence="10">
    <location>
        <begin position="1305"/>
        <end position="1315"/>
    </location>
</feature>
<evidence type="ECO:0000256" key="3">
    <source>
        <dbReference type="ARBA" id="ARBA00022692"/>
    </source>
</evidence>
<evidence type="ECO:0000259" key="13">
    <source>
        <dbReference type="PROSITE" id="PS51111"/>
    </source>
</evidence>
<dbReference type="PROSITE" id="PS51111">
    <property type="entry name" value="REJ"/>
    <property type="match status" value="1"/>
</dbReference>
<feature type="transmembrane region" description="Helical" evidence="11">
    <location>
        <begin position="1218"/>
        <end position="1238"/>
    </location>
</feature>
<reference evidence="14" key="1">
    <citation type="submission" date="2020-02" db="EMBL/GenBank/DDBJ databases">
        <title>Bird 10,000 Genomes (B10K) Project - Family phase.</title>
        <authorList>
            <person name="Zhang G."/>
        </authorList>
    </citation>
    <scope>NUCLEOTIDE SEQUENCE</scope>
    <source>
        <strain evidence="14">B10K-DU-002-37</strain>
        <tissue evidence="14">Muscle</tissue>
    </source>
</reference>
<sequence length="2061" mass="233413">PKQHTGFMAKVKCPRSTLTQDLLRVRVNNNAAKTTEAPPACQQEACRIHALYIQKPSPETTILRQKRGTSFSLFVRLLLQCNVGVSVKPLWRIYAVHNTTTEPDWSNPIDSSSMYGVDMIIITVPSYTLDYGLYLFYFTVEVNPIMTSIILRGSDKIYILIEGSDLVASIAGGALRTVGFSDKWTLDGSASYDPDSQEGLKGITFTWYCTKEVLDYQTMVLSPGKKCHPDQKDLKWITHSGPVQIVPQEFLPGNAMYHFRLVIEKGRRRSYADQSVNVKPGSPLLLDVTCIENCGRTLIPTERFILSGKCLNCRSYNQPVYYWSLFSDKFREVSFNWSSRTTTGRYGAYLSIHALTFTKAVQRSYLLLLNVTTRDGRSSMYRRAFRINSPPRAGKCTIDPLWGTALQTKFVVECSGFSDRHLPLTYKVIVASDVPRTTKVTSVEENTFGTILYFGYLPKTPPSFLPAGVASQNYNLTLYIQVRDSLGAFTQVNLHVRVQNPVSSRPDAFQELMASVSSLNKQMASYLQTGDYFSAGYLTYLAASLLNYIKAAPNLHLPKAQFRENLIKTALDISVDSTMEVNQVVASICQATEEPDEVTRRSQDFAIRKLGEATEVLKIRRHESHWSEEAEIQTSGILSCLSNVLRAALLYHRSVNVNGVKQIVSITENLTEIVFQGKVPGEIDTLMETKKWNITLKKDEAWNITSAFSARDHCRNCFYPLLKKGNYSGLSPDAVISTALFEFEDNPFPWLGYTSEITTMVMGFKMAETKANGHLLGIMPEKAEIIIARKGKESSTFQLAIGPGKTQAHTTGGFSLEVNRNTTTTYLQILTNLKVTFKVLVFTGTNITHAQPIASFEAFHNKSTVANTASTDCNIKAPYIICLPESLLRATAQGSSREAHNVSIVLQTPYVVSSKTKSLVSIHIFSDQCLFLDNVQSLWRQDTCRLGPLTNWQRVHCICNLQHRHRRGVARSVLNISTSSIRFLTAKVIVAPNTIDLGKVLIADIHNNPVTLLTVLFIFAIYSLLAVWATRKDRADRANEGKVIVLSDNDPFDKVRYLVTLYTGSRCGAGTTADVFLQLFGVNGKSDVHCLQHPYFPSFRQASIDCFLLTTKEDLGDISILKTWHNNKGSSPGWFLSRAEVENTSTRKTWFFMCRKWFSLDKGDQLLERSFSVTNPKAPLHRTDYFLINLVRSLTEGHLWLSVFIRVPTGTFSRLQRLSSCLAILLLNLFVNIMFFNAHESEESSVHLNFMRSIIVGIECALITLPVEILIIALFKHPQKDPSPPGVNQTDLNPSSLLPSGNLKNQKEPPQKTHLSETSAQSKNMNPLENFPGLSKSQSPPHSRNTRSKLAKPSQRRTPSDSNSSNNYAREGDNFQKGRKPLSSAPTPFLQRLHLFFCRWHTCLSWALVTAVTGVSSFFIVLYGLSYGYQTSLEWLLASIMSFIENVFFLSFLKITFFSAMSTICPKSCENITWLSQEKYFEVKLAKETMSADEMREMHLRLAEIRCTKYYKPLEADEMENMLKRAQIKAKAFIFIKGLISHFVFLTLFFYLVYSNENVDSFHYNRFIHNQFSPGLSSVGKLEDIYKWVKNSFLPLIHSDIQPTFLSERWSKILGLPRMRQVRAKDTKKKCFHPQGSVSQSVISKSHCLHVYGSDIPEEGDYAGTWTKAANQSVPKDASSYDGFTYQQNRTQWMYYSYGNLHTYGPAGYTFYFFPTERSPNSTTRLNTLQESYWLDDKTWAVIVELTTFNSDADLFCTISIIFELSHFGIIKPSLAVHSFALPILQEQTKAQMILFAVVLAFLFIYIAEELHTIYREKKDYIKNISNIINLGLKSTFLLFVLLKAIKFKMGADIVHFYLLHPNDFIHFHAVSHLDQILRISMGFLGFLTILKTLKYFQLFYDVRLVQRSILVALPGISSVAFMMLVYFSAFMLFGYLVFGQHERKYNSVIHSAQTILSYCASAFRDTSFSSNRLVGTLFLASFMLVMICVLIHLFQVVIMSAYGDMNKQLHAEPSDEAQVATYLLQRLRKMFSLLKCTTSKTCKPDSFHNILHGHPERRHQ</sequence>
<dbReference type="OrthoDB" id="2121937at2759"/>
<dbReference type="Pfam" id="PF02010">
    <property type="entry name" value="REJ"/>
    <property type="match status" value="1"/>
</dbReference>
<evidence type="ECO:0000256" key="8">
    <source>
        <dbReference type="PIRSR" id="PIRSR603915-2"/>
    </source>
</evidence>
<organism evidence="14 15">
    <name type="scientific">Tricholaema leucomelas</name>
    <name type="common">pied barbet</name>
    <dbReference type="NCBI Taxonomy" id="240729"/>
    <lineage>
        <taxon>Eukaryota</taxon>
        <taxon>Metazoa</taxon>
        <taxon>Chordata</taxon>
        <taxon>Craniata</taxon>
        <taxon>Vertebrata</taxon>
        <taxon>Euteleostomi</taxon>
        <taxon>Archelosauria</taxon>
        <taxon>Archosauria</taxon>
        <taxon>Dinosauria</taxon>
        <taxon>Saurischia</taxon>
        <taxon>Theropoda</taxon>
        <taxon>Coelurosauria</taxon>
        <taxon>Aves</taxon>
        <taxon>Neognathae</taxon>
        <taxon>Neoaves</taxon>
        <taxon>Telluraves</taxon>
        <taxon>Coraciimorphae</taxon>
        <taxon>Piciformes</taxon>
        <taxon>Lybiidae</taxon>
        <taxon>Tricholaema lacrymosa</taxon>
    </lineage>
</organism>
<evidence type="ECO:0000256" key="11">
    <source>
        <dbReference type="SAM" id="Phobius"/>
    </source>
</evidence>
<dbReference type="SUPFAM" id="SSF49723">
    <property type="entry name" value="Lipase/lipooxygenase domain (PLAT/LH2 domain)"/>
    <property type="match status" value="1"/>
</dbReference>
<evidence type="ECO:0000259" key="12">
    <source>
        <dbReference type="PROSITE" id="PS50095"/>
    </source>
</evidence>
<dbReference type="FunFam" id="2.60.60.20:FF:000016">
    <property type="entry name" value="Polycystin family receptor for egg jelly"/>
    <property type="match status" value="1"/>
</dbReference>
<dbReference type="GO" id="GO:0016020">
    <property type="term" value="C:membrane"/>
    <property type="evidence" value="ECO:0007669"/>
    <property type="project" value="UniProtKB-SubCell"/>
</dbReference>
<dbReference type="PROSITE" id="PS50095">
    <property type="entry name" value="PLAT"/>
    <property type="match status" value="1"/>
</dbReference>
<evidence type="ECO:0000256" key="1">
    <source>
        <dbReference type="ARBA" id="ARBA00004141"/>
    </source>
</evidence>
<dbReference type="InterPro" id="IPR002859">
    <property type="entry name" value="PKD/REJ-like"/>
</dbReference>
<comment type="subcellular location">
    <subcellularLocation>
        <location evidence="1">Membrane</location>
        <topology evidence="1">Multi-pass membrane protein</topology>
    </subcellularLocation>
</comment>
<keyword evidence="7" id="KW-0325">Glycoprotein</keyword>
<dbReference type="GO" id="GO:0005509">
    <property type="term" value="F:calcium ion binding"/>
    <property type="evidence" value="ECO:0007669"/>
    <property type="project" value="InterPro"/>
</dbReference>
<feature type="domain" description="PLAT" evidence="12">
    <location>
        <begin position="1055"/>
        <end position="1172"/>
    </location>
</feature>
<dbReference type="CDD" id="cd01752">
    <property type="entry name" value="PLAT_polycystin"/>
    <property type="match status" value="1"/>
</dbReference>
<evidence type="ECO:0000256" key="10">
    <source>
        <dbReference type="SAM" id="MobiDB-lite"/>
    </source>
</evidence>
<keyword evidence="4" id="KW-0732">Signal</keyword>
<dbReference type="GO" id="GO:0050982">
    <property type="term" value="P:detection of mechanical stimulus"/>
    <property type="evidence" value="ECO:0007669"/>
    <property type="project" value="TreeGrafter"/>
</dbReference>
<keyword evidence="3 11" id="KW-0812">Transmembrane</keyword>
<accession>A0A852IH19</accession>
<feature type="compositionally biased region" description="Low complexity" evidence="10">
    <location>
        <begin position="1292"/>
        <end position="1303"/>
    </location>
</feature>
<feature type="transmembrane region" description="Helical" evidence="11">
    <location>
        <begin position="1532"/>
        <end position="1554"/>
    </location>
</feature>
<proteinExistence type="inferred from homology"/>
<keyword evidence="6 11" id="KW-0472">Membrane</keyword>
<dbReference type="Gene3D" id="2.60.60.20">
    <property type="entry name" value="PLAT/LH2 domain"/>
    <property type="match status" value="1"/>
</dbReference>
<dbReference type="PANTHER" id="PTHR10877">
    <property type="entry name" value="POLYCYSTIN FAMILY MEMBER"/>
    <property type="match status" value="1"/>
</dbReference>
<dbReference type="InterPro" id="IPR051223">
    <property type="entry name" value="Polycystin"/>
</dbReference>
<comment type="caution">
    <text evidence="14">The sequence shown here is derived from an EMBL/GenBank/DDBJ whole genome shotgun (WGS) entry which is preliminary data.</text>
</comment>
<dbReference type="InterPro" id="IPR036392">
    <property type="entry name" value="PLAT/LH2_dom_sf"/>
</dbReference>
<keyword evidence="5 11" id="KW-1133">Transmembrane helix</keyword>
<evidence type="ECO:0000256" key="6">
    <source>
        <dbReference type="ARBA" id="ARBA00023136"/>
    </source>
</evidence>
<feature type="non-terminal residue" evidence="14">
    <location>
        <position position="2061"/>
    </location>
</feature>
<feature type="transmembrane region" description="Helical" evidence="11">
    <location>
        <begin position="1866"/>
        <end position="1891"/>
    </location>
</feature>
<feature type="transmembrane region" description="Helical" evidence="11">
    <location>
        <begin position="1828"/>
        <end position="1846"/>
    </location>
</feature>
<dbReference type="Proteomes" id="UP000627253">
    <property type="component" value="Unassembled WGS sequence"/>
</dbReference>
<comment type="similarity">
    <text evidence="2">Belongs to the polycystin family.</text>
</comment>
<feature type="transmembrane region" description="Helical" evidence="11">
    <location>
        <begin position="1250"/>
        <end position="1275"/>
    </location>
</feature>
<evidence type="ECO:0000256" key="5">
    <source>
        <dbReference type="ARBA" id="ARBA00022989"/>
    </source>
</evidence>
<evidence type="ECO:0000256" key="4">
    <source>
        <dbReference type="ARBA" id="ARBA00022729"/>
    </source>
</evidence>
<feature type="region of interest" description="Disordered" evidence="10">
    <location>
        <begin position="1282"/>
        <end position="1380"/>
    </location>
</feature>
<evidence type="ECO:0000256" key="7">
    <source>
        <dbReference type="ARBA" id="ARBA00023180"/>
    </source>
</evidence>
<feature type="transmembrane region" description="Helical" evidence="11">
    <location>
        <begin position="1791"/>
        <end position="1808"/>
    </location>
</feature>
<feature type="compositionally biased region" description="Polar residues" evidence="10">
    <location>
        <begin position="1356"/>
        <end position="1368"/>
    </location>
</feature>
<dbReference type="InterPro" id="IPR001024">
    <property type="entry name" value="PLAT/LH2_dom"/>
</dbReference>
<feature type="compositionally biased region" description="Polar residues" evidence="10">
    <location>
        <begin position="1316"/>
        <end position="1327"/>
    </location>
</feature>
<dbReference type="InterPro" id="IPR042060">
    <property type="entry name" value="PLAT_polycystin1"/>
</dbReference>
<dbReference type="Pfam" id="PF08016">
    <property type="entry name" value="PKD_channel"/>
    <property type="match status" value="1"/>
</dbReference>
<feature type="disulfide bond" evidence="8">
    <location>
        <begin position="1631"/>
        <end position="1648"/>
    </location>
</feature>
<feature type="domain" description="REJ" evidence="13">
    <location>
        <begin position="46"/>
        <end position="746"/>
    </location>
</feature>
<gene>
    <name evidence="14" type="primary">Pkdrej</name>
    <name evidence="14" type="ORF">TRILEU_R06311</name>
</gene>
<feature type="non-terminal residue" evidence="14">
    <location>
        <position position="1"/>
    </location>
</feature>
<name>A0A852IH19_9PICI</name>
<evidence type="ECO:0000256" key="9">
    <source>
        <dbReference type="PROSITE-ProRule" id="PRU00152"/>
    </source>
</evidence>
<dbReference type="Pfam" id="PF01477">
    <property type="entry name" value="PLAT"/>
    <property type="match status" value="1"/>
</dbReference>
<dbReference type="InterPro" id="IPR013122">
    <property type="entry name" value="PKD1_2_channel"/>
</dbReference>
<evidence type="ECO:0000313" key="14">
    <source>
        <dbReference type="EMBL" id="NXX41311.1"/>
    </source>
</evidence>
<feature type="transmembrane region" description="Helical" evidence="11">
    <location>
        <begin position="1010"/>
        <end position="1029"/>
    </location>
</feature>